<feature type="region of interest" description="Disordered" evidence="1">
    <location>
        <begin position="1"/>
        <end position="80"/>
    </location>
</feature>
<evidence type="ECO:0000256" key="1">
    <source>
        <dbReference type="SAM" id="MobiDB-lite"/>
    </source>
</evidence>
<dbReference type="EMBL" id="BSUZ01000001">
    <property type="protein sequence ID" value="GMA86468.1"/>
    <property type="molecule type" value="Genomic_DNA"/>
</dbReference>
<accession>A0ABQ6JE54</accession>
<organism evidence="2 3">
    <name type="scientific">Angustibacter aerolatus</name>
    <dbReference type="NCBI Taxonomy" id="1162965"/>
    <lineage>
        <taxon>Bacteria</taxon>
        <taxon>Bacillati</taxon>
        <taxon>Actinomycetota</taxon>
        <taxon>Actinomycetes</taxon>
        <taxon>Kineosporiales</taxon>
        <taxon>Kineosporiaceae</taxon>
    </lineage>
</organism>
<protein>
    <submittedName>
        <fullName evidence="2">Uncharacterized protein</fullName>
    </submittedName>
</protein>
<feature type="compositionally biased region" description="Basic and acidic residues" evidence="1">
    <location>
        <begin position="1"/>
        <end position="10"/>
    </location>
</feature>
<comment type="caution">
    <text evidence="2">The sequence shown here is derived from an EMBL/GenBank/DDBJ whole genome shotgun (WGS) entry which is preliminary data.</text>
</comment>
<proteinExistence type="predicted"/>
<dbReference type="Proteomes" id="UP001157017">
    <property type="component" value="Unassembled WGS sequence"/>
</dbReference>
<evidence type="ECO:0000313" key="2">
    <source>
        <dbReference type="EMBL" id="GMA86468.1"/>
    </source>
</evidence>
<name>A0ABQ6JE54_9ACTN</name>
<evidence type="ECO:0000313" key="3">
    <source>
        <dbReference type="Proteomes" id="UP001157017"/>
    </source>
</evidence>
<sequence length="103" mass="10980">MTQTGDHEDQYVDGNLSVRGDVVAGERQADREGITTVPETDSLDDEPRHHPAQRRPGRRPGPGPVAPGGGTRLGRVTSTGRRWASGWCWCRPGAGSTTSCSPS</sequence>
<keyword evidence="3" id="KW-1185">Reference proteome</keyword>
<gene>
    <name evidence="2" type="ORF">GCM10025868_17180</name>
</gene>
<reference evidence="3" key="1">
    <citation type="journal article" date="2019" name="Int. J. Syst. Evol. Microbiol.">
        <title>The Global Catalogue of Microorganisms (GCM) 10K type strain sequencing project: providing services to taxonomists for standard genome sequencing and annotation.</title>
        <authorList>
            <consortium name="The Broad Institute Genomics Platform"/>
            <consortium name="The Broad Institute Genome Sequencing Center for Infectious Disease"/>
            <person name="Wu L."/>
            <person name="Ma J."/>
        </authorList>
    </citation>
    <scope>NUCLEOTIDE SEQUENCE [LARGE SCALE GENOMIC DNA]</scope>
    <source>
        <strain evidence="3">NBRC 108730</strain>
    </source>
</reference>